<organism evidence="4">
    <name type="scientific">Nitratifractor salsuginis</name>
    <dbReference type="NCBI Taxonomy" id="269261"/>
    <lineage>
        <taxon>Bacteria</taxon>
        <taxon>Pseudomonadati</taxon>
        <taxon>Campylobacterota</taxon>
        <taxon>Epsilonproteobacteria</taxon>
        <taxon>Campylobacterales</taxon>
        <taxon>Sulfurovaceae</taxon>
        <taxon>Nitratifractor</taxon>
    </lineage>
</organism>
<gene>
    <name evidence="4" type="ORF">ENJ74_00870</name>
</gene>
<dbReference type="AlphaFoldDB" id="A0A7V2SIA2"/>
<dbReference type="Pfam" id="PF00583">
    <property type="entry name" value="Acetyltransf_1"/>
    <property type="match status" value="1"/>
</dbReference>
<accession>A0A7V2SIA2</accession>
<sequence length="162" mass="19141">MGSSPRCVMRDHSMRLRCKRAGAKEREQIRTWRYEGAYAPFNYALEAEGWLDAFPKDRIYSVEAESRIVGVFFLIERNDRRWEYRVLVHPQELGQGLGKRITLLALREARCLGIDELMLLVRQDHDVAYRLYRSVGFVETGMVREWVAGEQRMMRQMVKRLA</sequence>
<dbReference type="PANTHER" id="PTHR43420">
    <property type="entry name" value="ACETYLTRANSFERASE"/>
    <property type="match status" value="1"/>
</dbReference>
<comment type="caution">
    <text evidence="4">The sequence shown here is derived from an EMBL/GenBank/DDBJ whole genome shotgun (WGS) entry which is preliminary data.</text>
</comment>
<dbReference type="InterPro" id="IPR050680">
    <property type="entry name" value="YpeA/RimI_acetyltransf"/>
</dbReference>
<name>A0A7V2SIA2_9BACT</name>
<dbReference type="PANTHER" id="PTHR43420:SF51">
    <property type="entry name" value="PEPTIDYL-LYSINE N-ACETYLTRANSFERASE YIAC"/>
    <property type="match status" value="1"/>
</dbReference>
<dbReference type="SUPFAM" id="SSF55729">
    <property type="entry name" value="Acyl-CoA N-acyltransferases (Nat)"/>
    <property type="match status" value="1"/>
</dbReference>
<protein>
    <submittedName>
        <fullName evidence="4">GNAT family N-acetyltransferase</fullName>
    </submittedName>
</protein>
<keyword evidence="2" id="KW-0012">Acyltransferase</keyword>
<dbReference type="GO" id="GO:0016747">
    <property type="term" value="F:acyltransferase activity, transferring groups other than amino-acyl groups"/>
    <property type="evidence" value="ECO:0007669"/>
    <property type="project" value="InterPro"/>
</dbReference>
<dbReference type="Gene3D" id="3.40.630.30">
    <property type="match status" value="1"/>
</dbReference>
<evidence type="ECO:0000259" key="3">
    <source>
        <dbReference type="PROSITE" id="PS51186"/>
    </source>
</evidence>
<dbReference type="PROSITE" id="PS51186">
    <property type="entry name" value="GNAT"/>
    <property type="match status" value="1"/>
</dbReference>
<feature type="domain" description="N-acetyltransferase" evidence="3">
    <location>
        <begin position="14"/>
        <end position="162"/>
    </location>
</feature>
<keyword evidence="1" id="KW-0808">Transferase</keyword>
<evidence type="ECO:0000256" key="1">
    <source>
        <dbReference type="ARBA" id="ARBA00022679"/>
    </source>
</evidence>
<dbReference type="InterPro" id="IPR016181">
    <property type="entry name" value="Acyl_CoA_acyltransferase"/>
</dbReference>
<evidence type="ECO:0000256" key="2">
    <source>
        <dbReference type="ARBA" id="ARBA00023315"/>
    </source>
</evidence>
<evidence type="ECO:0000313" key="4">
    <source>
        <dbReference type="EMBL" id="HFC03398.1"/>
    </source>
</evidence>
<dbReference type="InterPro" id="IPR000182">
    <property type="entry name" value="GNAT_dom"/>
</dbReference>
<dbReference type="CDD" id="cd04301">
    <property type="entry name" value="NAT_SF"/>
    <property type="match status" value="1"/>
</dbReference>
<reference evidence="4" key="1">
    <citation type="journal article" date="2020" name="mSystems">
        <title>Genome- and Community-Level Interaction Insights into Carbon Utilization and Element Cycling Functions of Hydrothermarchaeota in Hydrothermal Sediment.</title>
        <authorList>
            <person name="Zhou Z."/>
            <person name="Liu Y."/>
            <person name="Xu W."/>
            <person name="Pan J."/>
            <person name="Luo Z.H."/>
            <person name="Li M."/>
        </authorList>
    </citation>
    <scope>NUCLEOTIDE SEQUENCE [LARGE SCALE GENOMIC DNA]</scope>
    <source>
        <strain evidence="4">HyVt-513</strain>
    </source>
</reference>
<dbReference type="Proteomes" id="UP000885722">
    <property type="component" value="Unassembled WGS sequence"/>
</dbReference>
<proteinExistence type="predicted"/>
<dbReference type="EMBL" id="DRNO01000063">
    <property type="protein sequence ID" value="HFC03398.1"/>
    <property type="molecule type" value="Genomic_DNA"/>
</dbReference>